<sequence length="90" mass="9437">MKKLLSMLGATLAVIPLLTYADLQPPTTTPTQNDTLTKPITPKAGIKSPEADEKSQKEDESVTGEAASNDDAPVNPIIPPTNNLNDSPGP</sequence>
<feature type="compositionally biased region" description="Basic and acidic residues" evidence="1">
    <location>
        <begin position="49"/>
        <end position="60"/>
    </location>
</feature>
<gene>
    <name evidence="3" type="ORF">NCTC13315_02701</name>
</gene>
<accession>A0A378I4K0</accession>
<name>A0A378I4K0_9GAMM</name>
<feature type="chain" id="PRO_5016970003" evidence="2">
    <location>
        <begin position="22"/>
        <end position="90"/>
    </location>
</feature>
<dbReference type="AlphaFoldDB" id="A0A378I4K0"/>
<keyword evidence="4" id="KW-1185">Reference proteome</keyword>
<dbReference type="EMBL" id="UGNV01000001">
    <property type="protein sequence ID" value="STX30137.1"/>
    <property type="molecule type" value="Genomic_DNA"/>
</dbReference>
<proteinExistence type="predicted"/>
<feature type="signal peptide" evidence="2">
    <location>
        <begin position="1"/>
        <end position="21"/>
    </location>
</feature>
<dbReference type="Proteomes" id="UP000254968">
    <property type="component" value="Unassembled WGS sequence"/>
</dbReference>
<feature type="compositionally biased region" description="Low complexity" evidence="1">
    <location>
        <begin position="22"/>
        <end position="37"/>
    </location>
</feature>
<organism evidence="3 4">
    <name type="scientific">Legionella beliardensis</name>
    <dbReference type="NCBI Taxonomy" id="91822"/>
    <lineage>
        <taxon>Bacteria</taxon>
        <taxon>Pseudomonadati</taxon>
        <taxon>Pseudomonadota</taxon>
        <taxon>Gammaproteobacteria</taxon>
        <taxon>Legionellales</taxon>
        <taxon>Legionellaceae</taxon>
        <taxon>Legionella</taxon>
    </lineage>
</organism>
<feature type="compositionally biased region" description="Polar residues" evidence="1">
    <location>
        <begin position="80"/>
        <end position="90"/>
    </location>
</feature>
<reference evidence="3 4" key="1">
    <citation type="submission" date="2018-06" db="EMBL/GenBank/DDBJ databases">
        <authorList>
            <consortium name="Pathogen Informatics"/>
            <person name="Doyle S."/>
        </authorList>
    </citation>
    <scope>NUCLEOTIDE SEQUENCE [LARGE SCALE GENOMIC DNA]</scope>
    <source>
        <strain evidence="3 4">NCTC13315</strain>
    </source>
</reference>
<dbReference type="RefSeq" id="WP_115303859.1">
    <property type="nucleotide sequence ID" value="NZ_CAAAHO010000005.1"/>
</dbReference>
<evidence type="ECO:0000313" key="4">
    <source>
        <dbReference type="Proteomes" id="UP000254968"/>
    </source>
</evidence>
<feature type="region of interest" description="Disordered" evidence="1">
    <location>
        <begin position="21"/>
        <end position="90"/>
    </location>
</feature>
<keyword evidence="2" id="KW-0732">Signal</keyword>
<evidence type="ECO:0000256" key="2">
    <source>
        <dbReference type="SAM" id="SignalP"/>
    </source>
</evidence>
<evidence type="ECO:0000256" key="1">
    <source>
        <dbReference type="SAM" id="MobiDB-lite"/>
    </source>
</evidence>
<evidence type="ECO:0000313" key="3">
    <source>
        <dbReference type="EMBL" id="STX30137.1"/>
    </source>
</evidence>
<protein>
    <submittedName>
        <fullName evidence="3">Uncharacterized protein</fullName>
    </submittedName>
</protein>